<gene>
    <name evidence="3" type="ORF">Taro_003658</name>
</gene>
<feature type="region of interest" description="Disordered" evidence="1">
    <location>
        <begin position="1"/>
        <end position="20"/>
    </location>
</feature>
<dbReference type="Proteomes" id="UP000652761">
    <property type="component" value="Unassembled WGS sequence"/>
</dbReference>
<feature type="compositionally biased region" description="Polar residues" evidence="1">
    <location>
        <begin position="1"/>
        <end position="11"/>
    </location>
</feature>
<keyword evidence="2" id="KW-0472">Membrane</keyword>
<evidence type="ECO:0008006" key="5">
    <source>
        <dbReference type="Google" id="ProtNLM"/>
    </source>
</evidence>
<dbReference type="PANTHER" id="PTHR34483:SF7">
    <property type="entry name" value="TRANSMEMBRANE PROTEIN"/>
    <property type="match status" value="1"/>
</dbReference>
<name>A0A843TPJ3_COLES</name>
<reference evidence="3" key="1">
    <citation type="submission" date="2017-07" db="EMBL/GenBank/DDBJ databases">
        <title>Taro Niue Genome Assembly and Annotation.</title>
        <authorList>
            <person name="Atibalentja N."/>
            <person name="Keating K."/>
            <person name="Fields C.J."/>
        </authorList>
    </citation>
    <scope>NUCLEOTIDE SEQUENCE</scope>
    <source>
        <strain evidence="3">Niue_2</strain>
        <tissue evidence="3">Leaf</tissue>
    </source>
</reference>
<dbReference type="AlphaFoldDB" id="A0A843TPJ3"/>
<evidence type="ECO:0000313" key="4">
    <source>
        <dbReference type="Proteomes" id="UP000652761"/>
    </source>
</evidence>
<evidence type="ECO:0000256" key="1">
    <source>
        <dbReference type="SAM" id="MobiDB-lite"/>
    </source>
</evidence>
<keyword evidence="4" id="KW-1185">Reference proteome</keyword>
<feature type="transmembrane region" description="Helical" evidence="2">
    <location>
        <begin position="177"/>
        <end position="203"/>
    </location>
</feature>
<dbReference type="EMBL" id="NMUH01000095">
    <property type="protein sequence ID" value="MQL71340.1"/>
    <property type="molecule type" value="Genomic_DNA"/>
</dbReference>
<feature type="transmembrane region" description="Helical" evidence="2">
    <location>
        <begin position="224"/>
        <end position="248"/>
    </location>
</feature>
<protein>
    <recommendedName>
        <fullName evidence="5">Transmembrane protein</fullName>
    </recommendedName>
</protein>
<accession>A0A843TPJ3</accession>
<feature type="transmembrane region" description="Helical" evidence="2">
    <location>
        <begin position="142"/>
        <end position="165"/>
    </location>
</feature>
<keyword evidence="2" id="KW-0812">Transmembrane</keyword>
<feature type="transmembrane region" description="Helical" evidence="2">
    <location>
        <begin position="32"/>
        <end position="56"/>
    </location>
</feature>
<comment type="caution">
    <text evidence="3">The sequence shown here is derived from an EMBL/GenBank/DDBJ whole genome shotgun (WGS) entry which is preliminary data.</text>
</comment>
<proteinExistence type="predicted"/>
<dbReference type="OrthoDB" id="10644057at2759"/>
<evidence type="ECO:0000313" key="3">
    <source>
        <dbReference type="EMBL" id="MQL71340.1"/>
    </source>
</evidence>
<feature type="transmembrane region" description="Helical" evidence="2">
    <location>
        <begin position="268"/>
        <end position="289"/>
    </location>
</feature>
<evidence type="ECO:0000256" key="2">
    <source>
        <dbReference type="SAM" id="Phobius"/>
    </source>
</evidence>
<organism evidence="3 4">
    <name type="scientific">Colocasia esculenta</name>
    <name type="common">Wild taro</name>
    <name type="synonym">Arum esculentum</name>
    <dbReference type="NCBI Taxonomy" id="4460"/>
    <lineage>
        <taxon>Eukaryota</taxon>
        <taxon>Viridiplantae</taxon>
        <taxon>Streptophyta</taxon>
        <taxon>Embryophyta</taxon>
        <taxon>Tracheophyta</taxon>
        <taxon>Spermatophyta</taxon>
        <taxon>Magnoliopsida</taxon>
        <taxon>Liliopsida</taxon>
        <taxon>Araceae</taxon>
        <taxon>Aroideae</taxon>
        <taxon>Colocasieae</taxon>
        <taxon>Colocasia</taxon>
    </lineage>
</organism>
<sequence length="291" mass="31319">MPDPNSSSGGSLWSGEDSAEAPPRHWRRMRSVVLASLVPFFLLSLGHYFSVTLLFVDFGVRRVRFLRQRGENFWVFEDAREDVDVLLFTEGAVAVVSFAMLCLSQAAALSASAHVNSGRRPSLGGIFSKVLGLWRGPSMARAYTTVLLLGYVLSLILSVAVVLLVSGGKVSWSALQFLLFVLALLLCVYLGVVGSVGAGSFLLEEGERGELEELCRAGTLMEEGALQGFLVFFLSLVVTHGFLAGSGLWRDHLYTVKVAALQVSPGPILMNGIWMVGAGGFLGYAGVLLQI</sequence>
<dbReference type="PANTHER" id="PTHR34483">
    <property type="entry name" value="OS09G0129800 PROTEIN"/>
    <property type="match status" value="1"/>
</dbReference>
<keyword evidence="2" id="KW-1133">Transmembrane helix</keyword>